<feature type="signal peptide" evidence="12">
    <location>
        <begin position="1"/>
        <end position="22"/>
    </location>
</feature>
<dbReference type="PANTHER" id="PTHR21573:SF0">
    <property type="entry name" value="ER MEMBRANE PROTEIN COMPLEX SUBUNIT 1"/>
    <property type="match status" value="1"/>
</dbReference>
<reference evidence="15" key="1">
    <citation type="submission" date="2023-10" db="EMBL/GenBank/DDBJ databases">
        <authorList>
            <person name="Hackl T."/>
        </authorList>
    </citation>
    <scope>NUCLEOTIDE SEQUENCE</scope>
</reference>
<keyword evidence="6 12" id="KW-0732">Signal</keyword>
<feature type="domain" description="ER membrane protein complex subunit 1 C-terminal" evidence="13">
    <location>
        <begin position="738"/>
        <end position="967"/>
    </location>
</feature>
<comment type="subunit">
    <text evidence="3">Component of the ER membrane protein complex (EMC).</text>
</comment>
<evidence type="ECO:0000256" key="5">
    <source>
        <dbReference type="ARBA" id="ARBA00022692"/>
    </source>
</evidence>
<evidence type="ECO:0000256" key="8">
    <source>
        <dbReference type="ARBA" id="ARBA00022989"/>
    </source>
</evidence>
<evidence type="ECO:0000256" key="9">
    <source>
        <dbReference type="ARBA" id="ARBA00023136"/>
    </source>
</evidence>
<dbReference type="InterPro" id="IPR015943">
    <property type="entry name" value="WD40/YVTN_repeat-like_dom_sf"/>
</dbReference>
<dbReference type="Pfam" id="PF25293">
    <property type="entry name" value="Beta-prop_EMC1_N"/>
    <property type="match status" value="1"/>
</dbReference>
<evidence type="ECO:0000313" key="15">
    <source>
        <dbReference type="EMBL" id="CAJ2504506.1"/>
    </source>
</evidence>
<evidence type="ECO:0000256" key="12">
    <source>
        <dbReference type="SAM" id="SignalP"/>
    </source>
</evidence>
<evidence type="ECO:0000256" key="2">
    <source>
        <dbReference type="ARBA" id="ARBA00007904"/>
    </source>
</evidence>
<keyword evidence="5 11" id="KW-0812">Transmembrane</keyword>
<dbReference type="GO" id="GO:0072546">
    <property type="term" value="C:EMC complex"/>
    <property type="evidence" value="ECO:0007669"/>
    <property type="project" value="InterPro"/>
</dbReference>
<evidence type="ECO:0000259" key="13">
    <source>
        <dbReference type="Pfam" id="PF07774"/>
    </source>
</evidence>
<dbReference type="InterPro" id="IPR011678">
    <property type="entry name" value="EMC1_C"/>
</dbReference>
<accession>A0AAI8VH18</accession>
<keyword evidence="16" id="KW-1185">Reference proteome</keyword>
<evidence type="ECO:0000256" key="3">
    <source>
        <dbReference type="ARBA" id="ARBA00011276"/>
    </source>
</evidence>
<dbReference type="Pfam" id="PF07774">
    <property type="entry name" value="EMC1_C"/>
    <property type="match status" value="1"/>
</dbReference>
<dbReference type="InterPro" id="IPR011047">
    <property type="entry name" value="Quinoprotein_ADH-like_sf"/>
</dbReference>
<dbReference type="GO" id="GO:0034975">
    <property type="term" value="P:protein folding in endoplasmic reticulum"/>
    <property type="evidence" value="ECO:0007669"/>
    <property type="project" value="TreeGrafter"/>
</dbReference>
<keyword evidence="8 11" id="KW-1133">Transmembrane helix</keyword>
<dbReference type="PANTHER" id="PTHR21573">
    <property type="entry name" value="ER MEMBRANE PROTEIN COMPLEX SUBUNIT 1"/>
    <property type="match status" value="1"/>
</dbReference>
<dbReference type="AlphaFoldDB" id="A0AAI8VH18"/>
<evidence type="ECO:0000256" key="1">
    <source>
        <dbReference type="ARBA" id="ARBA00004115"/>
    </source>
</evidence>
<comment type="caution">
    <text evidence="15">The sequence shown here is derived from an EMBL/GenBank/DDBJ whole genome shotgun (WGS) entry which is preliminary data.</text>
</comment>
<dbReference type="Proteomes" id="UP001295740">
    <property type="component" value="Unassembled WGS sequence"/>
</dbReference>
<keyword evidence="7" id="KW-0256">Endoplasmic reticulum</keyword>
<name>A0AAI8VH18_9PEZI</name>
<evidence type="ECO:0000256" key="4">
    <source>
        <dbReference type="ARBA" id="ARBA00020824"/>
    </source>
</evidence>
<proteinExistence type="inferred from homology"/>
<dbReference type="SUPFAM" id="SSF50998">
    <property type="entry name" value="Quinoprotein alcohol dehydrogenase-like"/>
    <property type="match status" value="1"/>
</dbReference>
<comment type="similarity">
    <text evidence="2">Belongs to the EMC1 family.</text>
</comment>
<sequence length="1055" mass="114327">MHLPLQALSLSLLLALPATVRAVFKDEAGHIDYHHELLGVPQRETTFFHHPRPQEKASLLYTLSDLGVLGAVNPGNGAIVWRQLLSGNVTDGGGHLRAAADDTWLASAYGSSVHTWDAISGRSIWSLDFDGVVKDLEIMEMAAEDRKDVLALYEEEGVTVARRIHGTDGRVLWEHREVNKDLPLQVSTDVEKIFVVTLHGSLLSYSLKVIVLDPATGQKLDEISIGTKGEVQKAEDVMFVGANSASPIVAWTDNTLTKLKVNVLGTKNRQEFPLDADTVGVEVHAPHTVQSAPHFLVHSRTKSGSKADVFHVDLKSSAISKAYDLPLLENGSAFSTSSSAANVYFTRVTADEVIITSSSSHEILGRWPLLKTGTEEVGAVHAVSEVLKKDEATYAVRSAVVTDADDWSQIVNGDLTWTRPEGMSGAVAATWAEIPESEDLAKTLDAEAHSNPLAAYIHRVKRHIDDLQYLPDYLQSVPKRLLSSIVGSDTTASSHALSRDSFGFNKLIVLATKRGKLYGLDAGSHGRVVWSKNANETPSGKRWDVKAIHADDVKGFVTVRGADGEFIIVKSDTGKTVEAMPSGLFPPVDGAVVVDSDAGPWLLPIGRDGKFPEMQSSYAPKQTVVSRTGNEVKGVTFESKGEQAAEVLAWMFSPPAGQKIVSLAGRPNHDPIASIGRVLGDRSVKYKYLNPNTLVVAAIDEQAASLSVYLLDTVSGQVLTSSTYEGVDPNKDVTCAISENWFLCSFYGQYQLREGQEQNLKGYQLVISDLYDSELSDDRGALGDSVNFSSLEPNDLPTGPVLPSVVSKTFILSGPITSLAVSQTRQGIATRQVLAYMPESHSIIGLPRMLLEPRRPVGRDPTPVELEEGLSRYFPAIELDPRMVITHLRDVVGVREIITAPAILESTSLVFAYGVDVFGTRVAPSQAFDVLGKGFNKLALIGTVLALMAGVVALGPMVRKKQINLRWQAPITGGGVWAQQTLGKFFQQRQSPSQDECCQTAWSLLPGHESIATSQHAGLPELHCHRHIQLVHDGYLARAFCTLSPPPFGEGVSTK</sequence>
<dbReference type="Gene3D" id="2.130.10.10">
    <property type="entry name" value="YVTN repeat-like/Quinoprotein amine dehydrogenase"/>
    <property type="match status" value="1"/>
</dbReference>
<evidence type="ECO:0000256" key="7">
    <source>
        <dbReference type="ARBA" id="ARBA00022824"/>
    </source>
</evidence>
<evidence type="ECO:0000256" key="11">
    <source>
        <dbReference type="SAM" id="Phobius"/>
    </source>
</evidence>
<comment type="subcellular location">
    <subcellularLocation>
        <location evidence="1">Endoplasmic reticulum membrane</location>
        <topology evidence="1">Single-pass type I membrane protein</topology>
    </subcellularLocation>
</comment>
<gene>
    <name evidence="15" type="ORF">KHLLAP_LOCUS4974</name>
</gene>
<feature type="domain" description="EMC1 first beta-propeller" evidence="14">
    <location>
        <begin position="22"/>
        <end position="421"/>
    </location>
</feature>
<evidence type="ECO:0000313" key="16">
    <source>
        <dbReference type="Proteomes" id="UP001295740"/>
    </source>
</evidence>
<evidence type="ECO:0000259" key="14">
    <source>
        <dbReference type="Pfam" id="PF25293"/>
    </source>
</evidence>
<evidence type="ECO:0000256" key="6">
    <source>
        <dbReference type="ARBA" id="ARBA00022729"/>
    </source>
</evidence>
<feature type="transmembrane region" description="Helical" evidence="11">
    <location>
        <begin position="938"/>
        <end position="958"/>
    </location>
</feature>
<evidence type="ECO:0000256" key="10">
    <source>
        <dbReference type="ARBA" id="ARBA00023180"/>
    </source>
</evidence>
<protein>
    <recommendedName>
        <fullName evidence="4">ER membrane protein complex subunit 1</fullName>
    </recommendedName>
</protein>
<keyword evidence="9 11" id="KW-0472">Membrane</keyword>
<dbReference type="EMBL" id="CAUWAG010000006">
    <property type="protein sequence ID" value="CAJ2504506.1"/>
    <property type="molecule type" value="Genomic_DNA"/>
</dbReference>
<organism evidence="15 16">
    <name type="scientific">Anthostomella pinea</name>
    <dbReference type="NCBI Taxonomy" id="933095"/>
    <lineage>
        <taxon>Eukaryota</taxon>
        <taxon>Fungi</taxon>
        <taxon>Dikarya</taxon>
        <taxon>Ascomycota</taxon>
        <taxon>Pezizomycotina</taxon>
        <taxon>Sordariomycetes</taxon>
        <taxon>Xylariomycetidae</taxon>
        <taxon>Xylariales</taxon>
        <taxon>Xylariaceae</taxon>
        <taxon>Anthostomella</taxon>
    </lineage>
</organism>
<dbReference type="InterPro" id="IPR026895">
    <property type="entry name" value="EMC1"/>
</dbReference>
<keyword evidence="10" id="KW-0325">Glycoprotein</keyword>
<dbReference type="InterPro" id="IPR058545">
    <property type="entry name" value="Beta-prop_EMC1_1st"/>
</dbReference>
<feature type="chain" id="PRO_5042531999" description="ER membrane protein complex subunit 1" evidence="12">
    <location>
        <begin position="23"/>
        <end position="1055"/>
    </location>
</feature>